<dbReference type="Gene3D" id="3.40.50.2000">
    <property type="entry name" value="Glycogen Phosphorylase B"/>
    <property type="match status" value="2"/>
</dbReference>
<evidence type="ECO:0000259" key="5">
    <source>
        <dbReference type="Pfam" id="PF06722"/>
    </source>
</evidence>
<dbReference type="InterPro" id="IPR048284">
    <property type="entry name" value="EryCIII-like_N"/>
</dbReference>
<keyword evidence="4" id="KW-0732">Signal</keyword>
<evidence type="ECO:0000313" key="7">
    <source>
        <dbReference type="EMBL" id="EPH43896.1"/>
    </source>
</evidence>
<dbReference type="GO" id="GO:0016758">
    <property type="term" value="F:hexosyltransferase activity"/>
    <property type="evidence" value="ECO:0007669"/>
    <property type="project" value="UniProtKB-ARBA"/>
</dbReference>
<dbReference type="AlphaFoldDB" id="S3ZJY3"/>
<dbReference type="InterPro" id="IPR010610">
    <property type="entry name" value="EryCIII-like_C"/>
</dbReference>
<dbReference type="EMBL" id="AOPZ01000132">
    <property type="protein sequence ID" value="EPH43896.1"/>
    <property type="molecule type" value="Genomic_DNA"/>
</dbReference>
<dbReference type="InterPro" id="IPR002213">
    <property type="entry name" value="UDP_glucos_trans"/>
</dbReference>
<name>S3ZJY3_9ACTN</name>
<dbReference type="Pfam" id="PF21036">
    <property type="entry name" value="EryCIII-like_N"/>
    <property type="match status" value="1"/>
</dbReference>
<feature type="signal peptide" evidence="4">
    <location>
        <begin position="1"/>
        <end position="25"/>
    </location>
</feature>
<feature type="domain" description="Erythromycin biosynthesis protein CIII-like N-terminal" evidence="6">
    <location>
        <begin position="24"/>
        <end position="261"/>
    </location>
</feature>
<keyword evidence="8" id="KW-1185">Reference proteome</keyword>
<feature type="chain" id="PRO_5004525092" evidence="4">
    <location>
        <begin position="26"/>
        <end position="444"/>
    </location>
</feature>
<dbReference type="PANTHER" id="PTHR48050:SF13">
    <property type="entry name" value="STEROL 3-BETA-GLUCOSYLTRANSFERASE UGT80A2"/>
    <property type="match status" value="1"/>
</dbReference>
<dbReference type="InterPro" id="IPR050426">
    <property type="entry name" value="Glycosyltransferase_28"/>
</dbReference>
<evidence type="ECO:0000256" key="3">
    <source>
        <dbReference type="ARBA" id="ARBA00022679"/>
    </source>
</evidence>
<dbReference type="Pfam" id="PF06722">
    <property type="entry name" value="EryCIII-like_C"/>
    <property type="match status" value="1"/>
</dbReference>
<dbReference type="PANTHER" id="PTHR48050">
    <property type="entry name" value="STEROL 3-BETA-GLUCOSYLTRANSFERASE"/>
    <property type="match status" value="1"/>
</dbReference>
<dbReference type="CDD" id="cd03784">
    <property type="entry name" value="GT1_Gtf-like"/>
    <property type="match status" value="1"/>
</dbReference>
<dbReference type="GO" id="GO:0017000">
    <property type="term" value="P:antibiotic biosynthetic process"/>
    <property type="evidence" value="ECO:0007669"/>
    <property type="project" value="UniProtKB-ARBA"/>
</dbReference>
<sequence length="444" mass="46496">MTMRVLFVPLAAPSHITLMVPLAWALQTAGHEVRFAVPPNHVDSVLRTGLMAVSFGVDVDLGDSEEALPEGEAAEWERLAGLDTDGSYRDGQIRDQVLGAIAAYCAVDLLEPTMDELVALARAWEPDLVVWDNVAFHGSVAARAAGAASARSLVGVDHVARMRGDFLARGGPAAKEGEAAEEDAVAGLLADRLDRYGAAFDEAVLVGDWTVNPLPEAVPAPPGLACLSVRQLPFTHLEALPDWLTRKDAASDLPRVCLTLGRSVRDVRGNDNYGLSVPDLLAAVDGLDAEVIATLTPEQLPAGTAVPDNVRLVDFVPMNALLPTCAAVLHHGGASTLMAAVWARVPQLIVPSETWDERELAAAVEAFGAGLTVGAAEPGARGGPGPRAGLTPDALRAALTRLLTEPTWASGAAAMRRATLAHPAPGEAVPVLERLTAELRSPHA</sequence>
<keyword evidence="2" id="KW-0328">Glycosyltransferase</keyword>
<dbReference type="SUPFAM" id="SSF53756">
    <property type="entry name" value="UDP-Glycosyltransferase/glycogen phosphorylase"/>
    <property type="match status" value="1"/>
</dbReference>
<keyword evidence="3 7" id="KW-0808">Transferase</keyword>
<evidence type="ECO:0000256" key="4">
    <source>
        <dbReference type="SAM" id="SignalP"/>
    </source>
</evidence>
<gene>
    <name evidence="7" type="ORF">STRAU_3048</name>
</gene>
<feature type="domain" description="Erythromycin biosynthesis protein CIII-like C-terminal" evidence="5">
    <location>
        <begin position="280"/>
        <end position="435"/>
    </location>
</feature>
<organism evidence="7 8">
    <name type="scientific">Streptomyces aurantiacus JA 4570</name>
    <dbReference type="NCBI Taxonomy" id="1286094"/>
    <lineage>
        <taxon>Bacteria</taxon>
        <taxon>Bacillati</taxon>
        <taxon>Actinomycetota</taxon>
        <taxon>Actinomycetes</taxon>
        <taxon>Kitasatosporales</taxon>
        <taxon>Streptomycetaceae</taxon>
        <taxon>Streptomyces</taxon>
        <taxon>Streptomyces aurantiacus group</taxon>
    </lineage>
</organism>
<evidence type="ECO:0000256" key="1">
    <source>
        <dbReference type="ARBA" id="ARBA00006962"/>
    </source>
</evidence>
<evidence type="ECO:0000256" key="2">
    <source>
        <dbReference type="ARBA" id="ARBA00022676"/>
    </source>
</evidence>
<reference evidence="7 8" key="1">
    <citation type="submission" date="2013-02" db="EMBL/GenBank/DDBJ databases">
        <title>Draft Genome Sequence of Streptomyces aurantiacus, Which Produces Setomimycin.</title>
        <authorList>
            <person name="Gruening B.A."/>
            <person name="Praeg A."/>
            <person name="Erxleben A."/>
            <person name="Guenther S."/>
            <person name="Mueller M."/>
        </authorList>
    </citation>
    <scope>NUCLEOTIDE SEQUENCE [LARGE SCALE GENOMIC DNA]</scope>
    <source>
        <strain evidence="7 8">JA 4570</strain>
    </source>
</reference>
<comment type="similarity">
    <text evidence="1">Belongs to the glycosyltransferase 28 family.</text>
</comment>
<accession>S3ZJY3</accession>
<comment type="caution">
    <text evidence="7">The sequence shown here is derived from an EMBL/GenBank/DDBJ whole genome shotgun (WGS) entry which is preliminary data.</text>
</comment>
<dbReference type="RefSeq" id="WP_016641176.1">
    <property type="nucleotide sequence ID" value="NZ_AOPZ01000132.1"/>
</dbReference>
<dbReference type="OrthoDB" id="3863369at2"/>
<evidence type="ECO:0000313" key="8">
    <source>
        <dbReference type="Proteomes" id="UP000014629"/>
    </source>
</evidence>
<dbReference type="Proteomes" id="UP000014629">
    <property type="component" value="Unassembled WGS sequence"/>
</dbReference>
<protein>
    <submittedName>
        <fullName evidence="7">Putative Desosaminyl transferase EryCIII</fullName>
    </submittedName>
</protein>
<proteinExistence type="inferred from homology"/>
<dbReference type="PATRIC" id="fig|1286094.4.peg.3016"/>
<dbReference type="GO" id="GO:0008194">
    <property type="term" value="F:UDP-glycosyltransferase activity"/>
    <property type="evidence" value="ECO:0007669"/>
    <property type="project" value="InterPro"/>
</dbReference>
<evidence type="ECO:0000259" key="6">
    <source>
        <dbReference type="Pfam" id="PF21036"/>
    </source>
</evidence>